<feature type="compositionally biased region" description="Basic and acidic residues" evidence="1">
    <location>
        <begin position="612"/>
        <end position="625"/>
    </location>
</feature>
<proteinExistence type="predicted"/>
<feature type="compositionally biased region" description="Polar residues" evidence="1">
    <location>
        <begin position="873"/>
        <end position="888"/>
    </location>
</feature>
<feature type="compositionally biased region" description="Polar residues" evidence="1">
    <location>
        <begin position="747"/>
        <end position="758"/>
    </location>
</feature>
<feature type="compositionally biased region" description="Basic and acidic residues" evidence="1">
    <location>
        <begin position="530"/>
        <end position="550"/>
    </location>
</feature>
<name>A0ABR0EWY6_ZASCE</name>
<sequence>MSLNGLDSPDVQNAYQTAVVEAGGWFLLKYTSRDAVELLGRGKNGVSEARNAIAGYTEASPLYGLLLYRRRKILIKYIPEGTSRLLQARTTVHFQDVLERYSPYETLLEITTADSLNDTSLAASFQLHTASPSPSFNRLDEIQEDGEDGGASVGQNADANKSNASLASAQRNKTERRLEQLKKRAERAERASLSSMASQATGESALSVERATSPLKPSMSQYLVREESGHTSVTELESPFSAVSGEILSAGEDSKVEEKEQAAEELPAAQEQTLPSSPPQTTSEAAKPAEPAEAQGAPEEEIRESQEKGLRQPSIDTVVPLERSATAGERSTKPSMEDDPYDMRKYDEWFKPKVKLGPRPVNTAEKTKRPAVARVSALPANFKPAIKKQEPARPRSSGHGSMSAPSLPRAPAPTPPTGFVPPPIPDTPEYKPRPISRGSVKSAPSHKSTMTPDKLRLMKAIELRKKQLRKSQEQQPTKPSSDDAPEVPRIPDVQGSTSRQTQPETSQEQEQETETTTDDESHPQSTKADSGIEIRSDKGDGQDEDLRGEPFEQMPVLQEQAPSDASHGPAGEHASPPATDNPSKEVEDAVEAASSEQQLDELSLVESQTTERPSRPEHVKEERAAVPRIVMADGSRPKTSDGEVRNKEQQDNESEHHGEDLSGNSDRSYDPPASPRQQDSDLAKRRRGFVEPLQVEVPSGNPDDFMSDDDDLLDELHDATFEEATPVMVARSPLTPGLPIARKASADNGSVRSVNIQRPATAGADRSVEERPSPEGPVPALSPTPPPEKYDPVTGLRNVSSGISKRIQALEAAGYSSMQARPLTPETSPGGYQEAKERKASAKRPTSFRRHSSNRASQMPTSHPSASGAAPSWTIQHDPATNRNSVSVTARIVRPSVIDESETDVGPLQHSELIMNRQRESPATTPTTGEPPSLNNSRTQSVQSMESAQTLSPMSRNSGEFRTLHSGSRFGRHKQAPSPALDDFPPPPSASGNRSQMSLASNDENVAPKEGGRTSRFFKRMSTFPFYAGKRQSTAHSNSTTSLASNDSSSNMKSSRRISVTAEKDTPPAVVVGDLNVQFPDSLLWKRRIVTIDDSGFLQFAIAQAMDIHKGVALKKFNLTNFKTPYAPDLDSQELPYSVVMEFHDGTTLQAACEDAMTQRQVLHLLKTYWKAWAA</sequence>
<dbReference type="Proteomes" id="UP001305779">
    <property type="component" value="Unassembled WGS sequence"/>
</dbReference>
<evidence type="ECO:0008006" key="4">
    <source>
        <dbReference type="Google" id="ProtNLM"/>
    </source>
</evidence>
<feature type="compositionally biased region" description="Polar residues" evidence="1">
    <location>
        <begin position="921"/>
        <end position="960"/>
    </location>
</feature>
<feature type="compositionally biased region" description="Polar residues" evidence="1">
    <location>
        <begin position="854"/>
        <end position="865"/>
    </location>
</feature>
<feature type="region of interest" description="Disordered" evidence="1">
    <location>
        <begin position="740"/>
        <end position="801"/>
    </location>
</feature>
<dbReference type="EMBL" id="JAXOVC010000002">
    <property type="protein sequence ID" value="KAK4505590.1"/>
    <property type="molecule type" value="Genomic_DNA"/>
</dbReference>
<feature type="region of interest" description="Disordered" evidence="1">
    <location>
        <begin position="132"/>
        <end position="220"/>
    </location>
</feature>
<feature type="compositionally biased region" description="Basic and acidic residues" evidence="1">
    <location>
        <begin position="252"/>
        <end position="262"/>
    </location>
</feature>
<dbReference type="SUPFAM" id="SSF55753">
    <property type="entry name" value="Actin depolymerizing proteins"/>
    <property type="match status" value="1"/>
</dbReference>
<dbReference type="InterPro" id="IPR029006">
    <property type="entry name" value="ADF-H/Gelsolin-like_dom_sf"/>
</dbReference>
<feature type="compositionally biased region" description="Polar residues" evidence="1">
    <location>
        <begin position="153"/>
        <end position="171"/>
    </location>
</feature>
<feature type="compositionally biased region" description="Low complexity" evidence="1">
    <location>
        <begin position="496"/>
        <end position="506"/>
    </location>
</feature>
<feature type="region of interest" description="Disordered" evidence="1">
    <location>
        <begin position="813"/>
        <end position="1014"/>
    </location>
</feature>
<evidence type="ECO:0000256" key="1">
    <source>
        <dbReference type="SAM" id="MobiDB-lite"/>
    </source>
</evidence>
<feature type="compositionally biased region" description="Basic and acidic residues" evidence="1">
    <location>
        <begin position="635"/>
        <end position="660"/>
    </location>
</feature>
<evidence type="ECO:0000313" key="2">
    <source>
        <dbReference type="EMBL" id="KAK4505590.1"/>
    </source>
</evidence>
<evidence type="ECO:0000313" key="3">
    <source>
        <dbReference type="Proteomes" id="UP001305779"/>
    </source>
</evidence>
<feature type="compositionally biased region" description="Acidic residues" evidence="1">
    <location>
        <begin position="507"/>
        <end position="518"/>
    </location>
</feature>
<dbReference type="Gene3D" id="3.40.20.10">
    <property type="entry name" value="Severin"/>
    <property type="match status" value="1"/>
</dbReference>
<keyword evidence="3" id="KW-1185">Reference proteome</keyword>
<feature type="compositionally biased region" description="Basic and acidic residues" evidence="1">
    <location>
        <begin position="330"/>
        <end position="351"/>
    </location>
</feature>
<feature type="compositionally biased region" description="Basic and acidic residues" evidence="1">
    <location>
        <begin position="172"/>
        <end position="190"/>
    </location>
</feature>
<feature type="compositionally biased region" description="Low complexity" evidence="1">
    <location>
        <begin position="1037"/>
        <end position="1059"/>
    </location>
</feature>
<feature type="region of interest" description="Disordered" evidence="1">
    <location>
        <begin position="248"/>
        <end position="711"/>
    </location>
</feature>
<feature type="compositionally biased region" description="Pro residues" evidence="1">
    <location>
        <begin position="774"/>
        <end position="787"/>
    </location>
</feature>
<comment type="caution">
    <text evidence="2">The sequence shown here is derived from an EMBL/GenBank/DDBJ whole genome shotgun (WGS) entry which is preliminary data.</text>
</comment>
<feature type="region of interest" description="Disordered" evidence="1">
    <location>
        <begin position="1029"/>
        <end position="1062"/>
    </location>
</feature>
<feature type="compositionally biased region" description="Pro residues" evidence="1">
    <location>
        <begin position="408"/>
        <end position="426"/>
    </location>
</feature>
<feature type="compositionally biased region" description="Polar residues" evidence="1">
    <location>
        <begin position="192"/>
        <end position="204"/>
    </location>
</feature>
<reference evidence="2 3" key="1">
    <citation type="journal article" date="2023" name="G3 (Bethesda)">
        <title>A chromosome-level genome assembly of Zasmidium syzygii isolated from banana leaves.</title>
        <authorList>
            <person name="van Westerhoven A.C."/>
            <person name="Mehrabi R."/>
            <person name="Talebi R."/>
            <person name="Steentjes M.B.F."/>
            <person name="Corcolon B."/>
            <person name="Chong P.A."/>
            <person name="Kema G.H.J."/>
            <person name="Seidl M.F."/>
        </authorList>
    </citation>
    <scope>NUCLEOTIDE SEQUENCE [LARGE SCALE GENOMIC DNA]</scope>
    <source>
        <strain evidence="2 3">P124</strain>
    </source>
</reference>
<feature type="compositionally biased region" description="Basic and acidic residues" evidence="1">
    <location>
        <begin position="453"/>
        <end position="465"/>
    </location>
</feature>
<protein>
    <recommendedName>
        <fullName evidence="4">ADF-H domain-containing protein</fullName>
    </recommendedName>
</protein>
<accession>A0ABR0EWY6</accession>
<feature type="compositionally biased region" description="Low complexity" evidence="1">
    <location>
        <begin position="284"/>
        <end position="297"/>
    </location>
</feature>
<feature type="compositionally biased region" description="Polar residues" evidence="1">
    <location>
        <begin position="992"/>
        <end position="1004"/>
    </location>
</feature>
<gene>
    <name evidence="2" type="ORF">PRZ48_003553</name>
</gene>
<organism evidence="2 3">
    <name type="scientific">Zasmidium cellare</name>
    <name type="common">Wine cellar mold</name>
    <name type="synonym">Racodium cellare</name>
    <dbReference type="NCBI Taxonomy" id="395010"/>
    <lineage>
        <taxon>Eukaryota</taxon>
        <taxon>Fungi</taxon>
        <taxon>Dikarya</taxon>
        <taxon>Ascomycota</taxon>
        <taxon>Pezizomycotina</taxon>
        <taxon>Dothideomycetes</taxon>
        <taxon>Dothideomycetidae</taxon>
        <taxon>Mycosphaerellales</taxon>
        <taxon>Mycosphaerellaceae</taxon>
        <taxon>Zasmidium</taxon>
    </lineage>
</organism>
<feature type="compositionally biased region" description="Polar residues" evidence="1">
    <location>
        <begin position="273"/>
        <end position="283"/>
    </location>
</feature>